<gene>
    <name evidence="2" type="ORF">PACTADRAFT_34252</name>
</gene>
<proteinExistence type="predicted"/>
<dbReference type="PIRSF" id="PIRSF002590">
    <property type="entry name" value="HSP9/HSP12_fun"/>
    <property type="match status" value="1"/>
</dbReference>
<evidence type="ECO:0000313" key="2">
    <source>
        <dbReference type="EMBL" id="ODV95701.1"/>
    </source>
</evidence>
<dbReference type="Gene3D" id="6.10.280.100">
    <property type="match status" value="1"/>
</dbReference>
<name>A0A1E4TVD4_PACTA</name>
<evidence type="ECO:0008006" key="4">
    <source>
        <dbReference type="Google" id="ProtNLM"/>
    </source>
</evidence>
<accession>A0A1E4TVD4</accession>
<keyword evidence="3" id="KW-1185">Reference proteome</keyword>
<evidence type="ECO:0000256" key="1">
    <source>
        <dbReference type="SAM" id="MobiDB-lite"/>
    </source>
</evidence>
<protein>
    <recommendedName>
        <fullName evidence="4">12 kDa heat shock protein</fullName>
    </recommendedName>
</protein>
<feature type="region of interest" description="Disordered" evidence="1">
    <location>
        <begin position="99"/>
        <end position="119"/>
    </location>
</feature>
<dbReference type="OrthoDB" id="2348401at2759"/>
<dbReference type="InterPro" id="IPR007250">
    <property type="entry name" value="HSP9_HSP12"/>
</dbReference>
<evidence type="ECO:0000313" key="3">
    <source>
        <dbReference type="Proteomes" id="UP000094236"/>
    </source>
</evidence>
<dbReference type="AlphaFoldDB" id="A0A1E4TVD4"/>
<reference evidence="3" key="1">
    <citation type="submission" date="2016-05" db="EMBL/GenBank/DDBJ databases">
        <title>Comparative genomics of biotechnologically important yeasts.</title>
        <authorList>
            <consortium name="DOE Joint Genome Institute"/>
            <person name="Riley R."/>
            <person name="Haridas S."/>
            <person name="Wolfe K.H."/>
            <person name="Lopes M.R."/>
            <person name="Hittinger C.T."/>
            <person name="Goker M."/>
            <person name="Salamov A."/>
            <person name="Wisecaver J."/>
            <person name="Long T.M."/>
            <person name="Aerts A.L."/>
            <person name="Barry K."/>
            <person name="Choi C."/>
            <person name="Clum A."/>
            <person name="Coughlan A.Y."/>
            <person name="Deshpande S."/>
            <person name="Douglass A.P."/>
            <person name="Hanson S.J."/>
            <person name="Klenk H.-P."/>
            <person name="Labutti K."/>
            <person name="Lapidus A."/>
            <person name="Lindquist E."/>
            <person name="Lipzen A."/>
            <person name="Meier-Kolthoff J.P."/>
            <person name="Ohm R.A."/>
            <person name="Otillar R.P."/>
            <person name="Pangilinan J."/>
            <person name="Peng Y."/>
            <person name="Rokas A."/>
            <person name="Rosa C.A."/>
            <person name="Scheuner C."/>
            <person name="Sibirny A.A."/>
            <person name="Slot J.C."/>
            <person name="Stielow J.B."/>
            <person name="Sun H."/>
            <person name="Kurtzman C.P."/>
            <person name="Blackwell M."/>
            <person name="Grigoriev I.V."/>
            <person name="Jeffries T.W."/>
        </authorList>
    </citation>
    <scope>NUCLEOTIDE SEQUENCE [LARGE SCALE GENOMIC DNA]</scope>
    <source>
        <strain evidence="3">NRRL Y-2460</strain>
    </source>
</reference>
<dbReference type="EMBL" id="KV454014">
    <property type="protein sequence ID" value="ODV95701.1"/>
    <property type="molecule type" value="Genomic_DNA"/>
</dbReference>
<feature type="region of interest" description="Disordered" evidence="1">
    <location>
        <begin position="47"/>
        <end position="71"/>
    </location>
</feature>
<feature type="region of interest" description="Disordered" evidence="1">
    <location>
        <begin position="1"/>
        <end position="26"/>
    </location>
</feature>
<sequence length="119" mass="12410">MSDTGRKNLSDKVTESVKPDSEKTYVEKAKEKATDAYDTIAKEVQPDNNKSFGQTVGDAVESGKSKASGDASLTDTAQEYLNSAKGKLGEAVEYLSGSAAGAKEGAQSGAEKVADDVKK</sequence>
<organism evidence="2 3">
    <name type="scientific">Pachysolen tannophilus NRRL Y-2460</name>
    <dbReference type="NCBI Taxonomy" id="669874"/>
    <lineage>
        <taxon>Eukaryota</taxon>
        <taxon>Fungi</taxon>
        <taxon>Dikarya</taxon>
        <taxon>Ascomycota</taxon>
        <taxon>Saccharomycotina</taxon>
        <taxon>Pichiomycetes</taxon>
        <taxon>Pachysolenaceae</taxon>
        <taxon>Pachysolen</taxon>
    </lineage>
</organism>
<dbReference type="STRING" id="669874.A0A1E4TVD4"/>
<dbReference type="Pfam" id="PF04119">
    <property type="entry name" value="HSP9_HSP12"/>
    <property type="match status" value="1"/>
</dbReference>
<dbReference type="Proteomes" id="UP000094236">
    <property type="component" value="Unassembled WGS sequence"/>
</dbReference>